<feature type="signal peptide" evidence="7">
    <location>
        <begin position="1"/>
        <end position="20"/>
    </location>
</feature>
<dbReference type="PANTHER" id="PTHR43806:SF66">
    <property type="entry name" value="SERIN ENDOPEPTIDASE"/>
    <property type="match status" value="1"/>
</dbReference>
<evidence type="ECO:0000256" key="2">
    <source>
        <dbReference type="ARBA" id="ARBA00022670"/>
    </source>
</evidence>
<name>A0A9P9A2U5_9PEZI</name>
<dbReference type="Pfam" id="PF00082">
    <property type="entry name" value="Peptidase_S8"/>
    <property type="match status" value="1"/>
</dbReference>
<evidence type="ECO:0000259" key="8">
    <source>
        <dbReference type="Pfam" id="PF00082"/>
    </source>
</evidence>
<dbReference type="GeneID" id="70137987"/>
<dbReference type="PROSITE" id="PS00138">
    <property type="entry name" value="SUBTILASE_SER"/>
    <property type="match status" value="1"/>
</dbReference>
<dbReference type="InterPro" id="IPR050131">
    <property type="entry name" value="Peptidase_S8_subtilisin-like"/>
</dbReference>
<evidence type="ECO:0000256" key="7">
    <source>
        <dbReference type="SAM" id="SignalP"/>
    </source>
</evidence>
<dbReference type="SUPFAM" id="SSF52743">
    <property type="entry name" value="Subtilisin-like"/>
    <property type="match status" value="1"/>
</dbReference>
<evidence type="ECO:0000256" key="1">
    <source>
        <dbReference type="ARBA" id="ARBA00011073"/>
    </source>
</evidence>
<organism evidence="9 10">
    <name type="scientific">Truncatella angustata</name>
    <dbReference type="NCBI Taxonomy" id="152316"/>
    <lineage>
        <taxon>Eukaryota</taxon>
        <taxon>Fungi</taxon>
        <taxon>Dikarya</taxon>
        <taxon>Ascomycota</taxon>
        <taxon>Pezizomycotina</taxon>
        <taxon>Sordariomycetes</taxon>
        <taxon>Xylariomycetidae</taxon>
        <taxon>Amphisphaeriales</taxon>
        <taxon>Sporocadaceae</taxon>
        <taxon>Truncatella</taxon>
    </lineage>
</organism>
<comment type="similarity">
    <text evidence="1 5 6">Belongs to the peptidase S8 family.</text>
</comment>
<evidence type="ECO:0000256" key="3">
    <source>
        <dbReference type="ARBA" id="ARBA00022801"/>
    </source>
</evidence>
<dbReference type="Gene3D" id="3.40.50.200">
    <property type="entry name" value="Peptidase S8/S53 domain"/>
    <property type="match status" value="1"/>
</dbReference>
<keyword evidence="10" id="KW-1185">Reference proteome</keyword>
<evidence type="ECO:0000313" key="10">
    <source>
        <dbReference type="Proteomes" id="UP000758603"/>
    </source>
</evidence>
<dbReference type="GO" id="GO:0006508">
    <property type="term" value="P:proteolysis"/>
    <property type="evidence" value="ECO:0007669"/>
    <property type="project" value="UniProtKB-KW"/>
</dbReference>
<keyword evidence="3 5" id="KW-0378">Hydrolase</keyword>
<sequence>MWNIVRTIATGLAYTTLVAAVMKKPHEKTPPHEDHEASPEDRGIIPGKWIVTFKDNVPDHVFTRFQQHIHKRSEDGTFKVNHVYDMAAGAFRGLSLDGPADAVEAMGEHEWVKRVEPDRWIHLAEDRTNGKETESFEPGDEKQPGNAYWNLDMISHPKRLKEASNPEYTCTGSCGAGIDIYIIDTGINNHTEFEGRLTHEYSACALEGDRGYGAGDSEGHGTHVAAIAAGATRGVARKANIISIRAFCSYSSPASNTVKAIEWAVNSMTLKRAQNRTVINLSAGGWRLNDRDASMDAVKKAVELGAFFSLAAGNDNHNVSGYSPAAEPSACTVGGVDRNSDLWARTNWGNGIDILAPATDISSADFGATARFVKKSGTSMASPHVAGAAAVLLSTYKWDSSVVCDRLRLSPNEVAHDIGTNTTRKILYTFTDGEPKFDNGTVRFRPTSKTRGTRSIRRSLPWYEV</sequence>
<dbReference type="CDD" id="cd04077">
    <property type="entry name" value="Peptidases_S8_PCSK9_ProteinaseK_like"/>
    <property type="match status" value="1"/>
</dbReference>
<evidence type="ECO:0000313" key="9">
    <source>
        <dbReference type="EMBL" id="KAH6658295.1"/>
    </source>
</evidence>
<evidence type="ECO:0000256" key="6">
    <source>
        <dbReference type="RuleBase" id="RU003355"/>
    </source>
</evidence>
<dbReference type="InterPro" id="IPR023827">
    <property type="entry name" value="Peptidase_S8_Asp-AS"/>
</dbReference>
<feature type="active site" description="Charge relay system" evidence="5">
    <location>
        <position position="379"/>
    </location>
</feature>
<reference evidence="9" key="1">
    <citation type="journal article" date="2021" name="Nat. Commun.">
        <title>Genetic determinants of endophytism in the Arabidopsis root mycobiome.</title>
        <authorList>
            <person name="Mesny F."/>
            <person name="Miyauchi S."/>
            <person name="Thiergart T."/>
            <person name="Pickel B."/>
            <person name="Atanasova L."/>
            <person name="Karlsson M."/>
            <person name="Huettel B."/>
            <person name="Barry K.W."/>
            <person name="Haridas S."/>
            <person name="Chen C."/>
            <person name="Bauer D."/>
            <person name="Andreopoulos W."/>
            <person name="Pangilinan J."/>
            <person name="LaButti K."/>
            <person name="Riley R."/>
            <person name="Lipzen A."/>
            <person name="Clum A."/>
            <person name="Drula E."/>
            <person name="Henrissat B."/>
            <person name="Kohler A."/>
            <person name="Grigoriev I.V."/>
            <person name="Martin F.M."/>
            <person name="Hacquard S."/>
        </authorList>
    </citation>
    <scope>NUCLEOTIDE SEQUENCE</scope>
    <source>
        <strain evidence="9">MPI-SDFR-AT-0073</strain>
    </source>
</reference>
<evidence type="ECO:0000256" key="5">
    <source>
        <dbReference type="PROSITE-ProRule" id="PRU01240"/>
    </source>
</evidence>
<gene>
    <name evidence="9" type="ORF">BKA67DRAFT_689452</name>
</gene>
<feature type="chain" id="PRO_5040299973" evidence="7">
    <location>
        <begin position="21"/>
        <end position="465"/>
    </location>
</feature>
<dbReference type="InterPro" id="IPR000209">
    <property type="entry name" value="Peptidase_S8/S53_dom"/>
</dbReference>
<dbReference type="OrthoDB" id="206201at2759"/>
<dbReference type="InterPro" id="IPR034193">
    <property type="entry name" value="PCSK9_ProteinaseK-like"/>
</dbReference>
<dbReference type="InterPro" id="IPR023828">
    <property type="entry name" value="Peptidase_S8_Ser-AS"/>
</dbReference>
<dbReference type="PANTHER" id="PTHR43806">
    <property type="entry name" value="PEPTIDASE S8"/>
    <property type="match status" value="1"/>
</dbReference>
<dbReference type="PROSITE" id="PS51892">
    <property type="entry name" value="SUBTILASE"/>
    <property type="match status" value="1"/>
</dbReference>
<dbReference type="PROSITE" id="PS00136">
    <property type="entry name" value="SUBTILASE_ASP"/>
    <property type="match status" value="1"/>
</dbReference>
<evidence type="ECO:0000256" key="4">
    <source>
        <dbReference type="ARBA" id="ARBA00022825"/>
    </source>
</evidence>
<dbReference type="Gene3D" id="3.30.70.80">
    <property type="entry name" value="Peptidase S8 propeptide/proteinase inhibitor I9"/>
    <property type="match status" value="1"/>
</dbReference>
<dbReference type="AlphaFoldDB" id="A0A9P9A2U5"/>
<feature type="active site" description="Charge relay system" evidence="5">
    <location>
        <position position="184"/>
    </location>
</feature>
<feature type="domain" description="Peptidase S8/S53" evidence="8">
    <location>
        <begin position="175"/>
        <end position="422"/>
    </location>
</feature>
<keyword evidence="7" id="KW-0732">Signal</keyword>
<dbReference type="Proteomes" id="UP000758603">
    <property type="component" value="Unassembled WGS sequence"/>
</dbReference>
<proteinExistence type="inferred from homology"/>
<accession>A0A9P9A2U5</accession>
<feature type="active site" description="Charge relay system" evidence="5">
    <location>
        <position position="220"/>
    </location>
</feature>
<dbReference type="RefSeq" id="XP_045962529.1">
    <property type="nucleotide sequence ID" value="XM_046109096.1"/>
</dbReference>
<dbReference type="GO" id="GO:0004252">
    <property type="term" value="F:serine-type endopeptidase activity"/>
    <property type="evidence" value="ECO:0007669"/>
    <property type="project" value="UniProtKB-UniRule"/>
</dbReference>
<dbReference type="InterPro" id="IPR037045">
    <property type="entry name" value="S8pro/Inhibitor_I9_sf"/>
</dbReference>
<dbReference type="InterPro" id="IPR036852">
    <property type="entry name" value="Peptidase_S8/S53_dom_sf"/>
</dbReference>
<comment type="caution">
    <text evidence="9">The sequence shown here is derived from an EMBL/GenBank/DDBJ whole genome shotgun (WGS) entry which is preliminary data.</text>
</comment>
<dbReference type="EMBL" id="JAGPXC010000002">
    <property type="protein sequence ID" value="KAH6658295.1"/>
    <property type="molecule type" value="Genomic_DNA"/>
</dbReference>
<keyword evidence="4 5" id="KW-0720">Serine protease</keyword>
<protein>
    <submittedName>
        <fullName evidence="9">Peptidase S8/S53 domain-containing protein</fullName>
    </submittedName>
</protein>
<dbReference type="PRINTS" id="PR00723">
    <property type="entry name" value="SUBTILISIN"/>
</dbReference>
<keyword evidence="2 5" id="KW-0645">Protease</keyword>
<dbReference type="InterPro" id="IPR015500">
    <property type="entry name" value="Peptidase_S8_subtilisin-rel"/>
</dbReference>